<accession>A0A151I540</accession>
<protein>
    <submittedName>
        <fullName evidence="1">Uncharacterized protein</fullName>
    </submittedName>
</protein>
<evidence type="ECO:0000313" key="1">
    <source>
        <dbReference type="EMBL" id="KYM84750.1"/>
    </source>
</evidence>
<name>A0A151I540_9HYME</name>
<keyword evidence="2" id="KW-1185">Reference proteome</keyword>
<dbReference type="EMBL" id="KQ976460">
    <property type="protein sequence ID" value="KYM84750.1"/>
    <property type="molecule type" value="Genomic_DNA"/>
</dbReference>
<gene>
    <name evidence="1" type="ORF">ALC53_05063</name>
</gene>
<proteinExistence type="predicted"/>
<organism evidence="1 2">
    <name type="scientific">Atta colombica</name>
    <dbReference type="NCBI Taxonomy" id="520822"/>
    <lineage>
        <taxon>Eukaryota</taxon>
        <taxon>Metazoa</taxon>
        <taxon>Ecdysozoa</taxon>
        <taxon>Arthropoda</taxon>
        <taxon>Hexapoda</taxon>
        <taxon>Insecta</taxon>
        <taxon>Pterygota</taxon>
        <taxon>Neoptera</taxon>
        <taxon>Endopterygota</taxon>
        <taxon>Hymenoptera</taxon>
        <taxon>Apocrita</taxon>
        <taxon>Aculeata</taxon>
        <taxon>Formicoidea</taxon>
        <taxon>Formicidae</taxon>
        <taxon>Myrmicinae</taxon>
        <taxon>Atta</taxon>
    </lineage>
</organism>
<sequence length="104" mass="11696">MSRLRITREPWGRTNANREALCFVLWLLTNRGGRNGNLCSNLCSVKRTHESDVSFNLKDSNWVSVPGGRTLTPDVPVHPYALSVMELNPSDQGEGEMQPRESLQ</sequence>
<dbReference type="Proteomes" id="UP000078540">
    <property type="component" value="Unassembled WGS sequence"/>
</dbReference>
<dbReference type="AlphaFoldDB" id="A0A151I540"/>
<reference evidence="1 2" key="1">
    <citation type="submission" date="2015-09" db="EMBL/GenBank/DDBJ databases">
        <title>Atta colombica WGS genome.</title>
        <authorList>
            <person name="Nygaard S."/>
            <person name="Hu H."/>
            <person name="Boomsma J."/>
            <person name="Zhang G."/>
        </authorList>
    </citation>
    <scope>NUCLEOTIDE SEQUENCE [LARGE SCALE GENOMIC DNA]</scope>
    <source>
        <strain evidence="1">Treedump-2</strain>
        <tissue evidence="1">Whole body</tissue>
    </source>
</reference>
<evidence type="ECO:0000313" key="2">
    <source>
        <dbReference type="Proteomes" id="UP000078540"/>
    </source>
</evidence>